<evidence type="ECO:0000256" key="8">
    <source>
        <dbReference type="SAM" id="Phobius"/>
    </source>
</evidence>
<feature type="domain" description="ABC transporter" evidence="9">
    <location>
        <begin position="363"/>
        <end position="574"/>
    </location>
</feature>
<dbReference type="NCBIfam" id="TIGR02868">
    <property type="entry name" value="CydC"/>
    <property type="match status" value="1"/>
</dbReference>
<dbReference type="GO" id="GO:0005886">
    <property type="term" value="C:plasma membrane"/>
    <property type="evidence" value="ECO:0007669"/>
    <property type="project" value="UniProtKB-SubCell"/>
</dbReference>
<evidence type="ECO:0000256" key="6">
    <source>
        <dbReference type="ARBA" id="ARBA00022989"/>
    </source>
</evidence>
<gene>
    <name evidence="11" type="primary">cydC</name>
    <name evidence="11" type="ORF">J0X15_07670</name>
</gene>
<keyword evidence="3 8" id="KW-0812">Transmembrane</keyword>
<dbReference type="PANTHER" id="PTHR24221">
    <property type="entry name" value="ATP-BINDING CASSETTE SUB-FAMILY B"/>
    <property type="match status" value="1"/>
</dbReference>
<dbReference type="Pfam" id="PF00005">
    <property type="entry name" value="ABC_tran"/>
    <property type="match status" value="1"/>
</dbReference>
<feature type="transmembrane region" description="Helical" evidence="8">
    <location>
        <begin position="293"/>
        <end position="310"/>
    </location>
</feature>
<dbReference type="InterPro" id="IPR027417">
    <property type="entry name" value="P-loop_NTPase"/>
</dbReference>
<accession>A0A939ENE8</accession>
<dbReference type="AlphaFoldDB" id="A0A939ENE8"/>
<dbReference type="InterPro" id="IPR039421">
    <property type="entry name" value="Type_1_exporter"/>
</dbReference>
<dbReference type="CDD" id="cd03228">
    <property type="entry name" value="ABCC_MRP_Like"/>
    <property type="match status" value="1"/>
</dbReference>
<feature type="transmembrane region" description="Helical" evidence="8">
    <location>
        <begin position="263"/>
        <end position="287"/>
    </location>
</feature>
<evidence type="ECO:0000259" key="10">
    <source>
        <dbReference type="PROSITE" id="PS50929"/>
    </source>
</evidence>
<dbReference type="SUPFAM" id="SSF52540">
    <property type="entry name" value="P-loop containing nucleoside triphosphate hydrolases"/>
    <property type="match status" value="1"/>
</dbReference>
<sequence>MRDRVRTMAAEASSTSSIQGLRTLLFWQMKFHPRAFVAGILISFVPAVAGLALLGVAGWFITATALAGVAAVAMNVFTPSAVIRGLALARTGGRYGERLITHDATFRFLTDLRCRIFSAQAQSAGDGRVWRSAGLLGRLTSDIAALDGVYLRLAVPTVIAVFVGLGVAVFSFWQTPVVALGPFLALISTATVATVLVRRRRTKFARRQEVAQEALRVRTVDLVAGRRDLAVYGGLAVRADAILQADKRLQEAEAVLNGKTATAVAVAGFGAQAAVAFTLGLACWQVAQGLLSLPMATAVLLLVLGLPDVLNGVASGYARIGTISRAANRAVAGTARAAKSAALMKDPKRPAVRAPSPQGTPVLAFRHVTFRYPGAERAVLADVSLDVQPGEWLCIVGPSGCGKTTVSALASGLLSADDGEVLLNGSPVDLIAEGALRSRITVIGQRPALFHDTIAANLRIANPDASEADLWQALQAASLDERIARQDTGLETILGEGGLGLSGGEQRRLGLARAYLTRPDLFILDEMTEGLDHDTAQLVLQRFAAFRGDAAVLMIAHKSVDIDWAHRTFDLSQL</sequence>
<dbReference type="GO" id="GO:0045454">
    <property type="term" value="P:cell redox homeostasis"/>
    <property type="evidence" value="ECO:0007669"/>
    <property type="project" value="InterPro"/>
</dbReference>
<dbReference type="Gene3D" id="1.20.1560.10">
    <property type="entry name" value="ABC transporter type 1, transmembrane domain"/>
    <property type="match status" value="1"/>
</dbReference>
<dbReference type="Gene3D" id="3.40.50.300">
    <property type="entry name" value="P-loop containing nucleotide triphosphate hydrolases"/>
    <property type="match status" value="1"/>
</dbReference>
<dbReference type="InterPro" id="IPR017871">
    <property type="entry name" value="ABC_transporter-like_CS"/>
</dbReference>
<evidence type="ECO:0000256" key="7">
    <source>
        <dbReference type="ARBA" id="ARBA00023136"/>
    </source>
</evidence>
<dbReference type="InterPro" id="IPR003593">
    <property type="entry name" value="AAA+_ATPase"/>
</dbReference>
<dbReference type="PANTHER" id="PTHR24221:SF503">
    <property type="entry name" value="MITOCHONDRIAL POTASSIUM CHANNEL ATP-BINDING SUBUNIT"/>
    <property type="match status" value="1"/>
</dbReference>
<dbReference type="PROSITE" id="PS50929">
    <property type="entry name" value="ABC_TM1F"/>
    <property type="match status" value="1"/>
</dbReference>
<dbReference type="EMBL" id="JAFLNF010000003">
    <property type="protein sequence ID" value="MBO0345092.1"/>
    <property type="molecule type" value="Genomic_DNA"/>
</dbReference>
<feature type="transmembrane region" description="Helical" evidence="8">
    <location>
        <begin position="149"/>
        <end position="173"/>
    </location>
</feature>
<keyword evidence="7 8" id="KW-0472">Membrane</keyword>
<evidence type="ECO:0000256" key="4">
    <source>
        <dbReference type="ARBA" id="ARBA00022741"/>
    </source>
</evidence>
<dbReference type="InterPro" id="IPR003439">
    <property type="entry name" value="ABC_transporter-like_ATP-bd"/>
</dbReference>
<comment type="caution">
    <text evidence="11">The sequence shown here is derived from an EMBL/GenBank/DDBJ whole genome shotgun (WGS) entry which is preliminary data.</text>
</comment>
<feature type="transmembrane region" description="Helical" evidence="8">
    <location>
        <begin position="67"/>
        <end position="89"/>
    </location>
</feature>
<dbReference type="Proteomes" id="UP000664779">
    <property type="component" value="Unassembled WGS sequence"/>
</dbReference>
<organism evidence="11 12">
    <name type="scientific">Roseibium limicola</name>
    <dbReference type="NCBI Taxonomy" id="2816037"/>
    <lineage>
        <taxon>Bacteria</taxon>
        <taxon>Pseudomonadati</taxon>
        <taxon>Pseudomonadota</taxon>
        <taxon>Alphaproteobacteria</taxon>
        <taxon>Hyphomicrobiales</taxon>
        <taxon>Stappiaceae</taxon>
        <taxon>Roseibium</taxon>
    </lineage>
</organism>
<dbReference type="InterPro" id="IPR036640">
    <property type="entry name" value="ABC1_TM_sf"/>
</dbReference>
<dbReference type="GO" id="GO:0005524">
    <property type="term" value="F:ATP binding"/>
    <property type="evidence" value="ECO:0007669"/>
    <property type="project" value="UniProtKB-KW"/>
</dbReference>
<protein>
    <submittedName>
        <fullName evidence="11">Thiol reductant ABC exporter subunit CydC</fullName>
    </submittedName>
</protein>
<dbReference type="RefSeq" id="WP_206939459.1">
    <property type="nucleotide sequence ID" value="NZ_JAFLNF010000003.1"/>
</dbReference>
<evidence type="ECO:0000256" key="5">
    <source>
        <dbReference type="ARBA" id="ARBA00022840"/>
    </source>
</evidence>
<feature type="domain" description="ABC transmembrane type-1" evidence="10">
    <location>
        <begin position="37"/>
        <end position="322"/>
    </location>
</feature>
<evidence type="ECO:0000313" key="12">
    <source>
        <dbReference type="Proteomes" id="UP000664779"/>
    </source>
</evidence>
<keyword evidence="12" id="KW-1185">Reference proteome</keyword>
<feature type="transmembrane region" description="Helical" evidence="8">
    <location>
        <begin position="35"/>
        <end position="61"/>
    </location>
</feature>
<dbReference type="GO" id="GO:0016887">
    <property type="term" value="F:ATP hydrolysis activity"/>
    <property type="evidence" value="ECO:0007669"/>
    <property type="project" value="InterPro"/>
</dbReference>
<evidence type="ECO:0000256" key="3">
    <source>
        <dbReference type="ARBA" id="ARBA00022692"/>
    </source>
</evidence>
<dbReference type="PROSITE" id="PS50893">
    <property type="entry name" value="ABC_TRANSPORTER_2"/>
    <property type="match status" value="1"/>
</dbReference>
<dbReference type="GO" id="GO:0034775">
    <property type="term" value="P:glutathione transmembrane transport"/>
    <property type="evidence" value="ECO:0007669"/>
    <property type="project" value="InterPro"/>
</dbReference>
<evidence type="ECO:0000313" key="11">
    <source>
        <dbReference type="EMBL" id="MBO0345092.1"/>
    </source>
</evidence>
<dbReference type="InterPro" id="IPR014223">
    <property type="entry name" value="ABC_CydC/D"/>
</dbReference>
<evidence type="ECO:0000259" key="9">
    <source>
        <dbReference type="PROSITE" id="PS50893"/>
    </source>
</evidence>
<name>A0A939ENE8_9HYPH</name>
<dbReference type="InterPro" id="IPR011527">
    <property type="entry name" value="ABC1_TM_dom"/>
</dbReference>
<proteinExistence type="inferred from homology"/>
<evidence type="ECO:0000256" key="2">
    <source>
        <dbReference type="ARBA" id="ARBA00005417"/>
    </source>
</evidence>
<dbReference type="PROSITE" id="PS00211">
    <property type="entry name" value="ABC_TRANSPORTER_1"/>
    <property type="match status" value="1"/>
</dbReference>
<reference evidence="11" key="1">
    <citation type="submission" date="2021-03" db="EMBL/GenBank/DDBJ databases">
        <title>Roseibium sp. CAU 1637 isolated from Incheon.</title>
        <authorList>
            <person name="Kim W."/>
        </authorList>
    </citation>
    <scope>NUCLEOTIDE SEQUENCE</scope>
    <source>
        <strain evidence="11">CAU 1637</strain>
    </source>
</reference>
<keyword evidence="5" id="KW-0067">ATP-binding</keyword>
<dbReference type="SMART" id="SM00382">
    <property type="entry name" value="AAA"/>
    <property type="match status" value="1"/>
</dbReference>
<comment type="similarity">
    <text evidence="2">Belongs to the ABC transporter superfamily.</text>
</comment>
<dbReference type="SUPFAM" id="SSF90123">
    <property type="entry name" value="ABC transporter transmembrane region"/>
    <property type="match status" value="1"/>
</dbReference>
<keyword evidence="4" id="KW-0547">Nucleotide-binding</keyword>
<comment type="subcellular location">
    <subcellularLocation>
        <location evidence="1">Cell membrane</location>
        <topology evidence="1">Multi-pass membrane protein</topology>
    </subcellularLocation>
</comment>
<dbReference type="GO" id="GO:0140359">
    <property type="term" value="F:ABC-type transporter activity"/>
    <property type="evidence" value="ECO:0007669"/>
    <property type="project" value="InterPro"/>
</dbReference>
<keyword evidence="6 8" id="KW-1133">Transmembrane helix</keyword>
<feature type="transmembrane region" description="Helical" evidence="8">
    <location>
        <begin position="179"/>
        <end position="197"/>
    </location>
</feature>
<evidence type="ECO:0000256" key="1">
    <source>
        <dbReference type="ARBA" id="ARBA00004651"/>
    </source>
</evidence>